<dbReference type="PANTHER" id="PTHR30580">
    <property type="entry name" value="PRIMOSOMAL PROTEIN N"/>
    <property type="match status" value="1"/>
</dbReference>
<dbReference type="InterPro" id="IPR041236">
    <property type="entry name" value="PriA_C"/>
</dbReference>
<dbReference type="PANTHER" id="PTHR30580:SF0">
    <property type="entry name" value="PRIMOSOMAL PROTEIN N"/>
    <property type="match status" value="1"/>
</dbReference>
<dbReference type="InterPro" id="IPR005259">
    <property type="entry name" value="PriA"/>
</dbReference>
<dbReference type="SUPFAM" id="SSF52540">
    <property type="entry name" value="P-loop containing nucleoside triphosphate hydrolases"/>
    <property type="match status" value="2"/>
</dbReference>
<comment type="catalytic activity">
    <reaction evidence="12">
        <text>Couples ATP hydrolysis with the unwinding of duplex DNA by translocating in the 3'-5' direction.</text>
        <dbReference type="EC" id="5.6.2.4"/>
    </reaction>
</comment>
<dbReference type="Gene3D" id="3.40.1440.60">
    <property type="entry name" value="PriA, 3(prime) DNA-binding domain"/>
    <property type="match status" value="1"/>
</dbReference>
<feature type="binding site" evidence="12">
    <location>
        <position position="556"/>
    </location>
    <ligand>
        <name>Zn(2+)</name>
        <dbReference type="ChEBI" id="CHEBI:29105"/>
        <label>1</label>
    </ligand>
</feature>
<evidence type="ECO:0000259" key="13">
    <source>
        <dbReference type="PROSITE" id="PS51192"/>
    </source>
</evidence>
<dbReference type="Pfam" id="PF00270">
    <property type="entry name" value="DEAD"/>
    <property type="match status" value="1"/>
</dbReference>
<dbReference type="GO" id="GO:0006310">
    <property type="term" value="P:DNA recombination"/>
    <property type="evidence" value="ECO:0007669"/>
    <property type="project" value="InterPro"/>
</dbReference>
<evidence type="ECO:0000256" key="1">
    <source>
        <dbReference type="ARBA" id="ARBA00022515"/>
    </source>
</evidence>
<dbReference type="GO" id="GO:0006269">
    <property type="term" value="P:DNA replication, synthesis of primer"/>
    <property type="evidence" value="ECO:0007669"/>
    <property type="project" value="UniProtKB-KW"/>
</dbReference>
<dbReference type="NCBIfam" id="TIGR00595">
    <property type="entry name" value="priA"/>
    <property type="match status" value="1"/>
</dbReference>
<name>A0A964DXW6_9PROT</name>
<comment type="catalytic activity">
    <reaction evidence="11 12">
        <text>ATP + H2O = ADP + phosphate + H(+)</text>
        <dbReference type="Rhea" id="RHEA:13065"/>
        <dbReference type="ChEBI" id="CHEBI:15377"/>
        <dbReference type="ChEBI" id="CHEBI:15378"/>
        <dbReference type="ChEBI" id="CHEBI:30616"/>
        <dbReference type="ChEBI" id="CHEBI:43474"/>
        <dbReference type="ChEBI" id="CHEBI:456216"/>
        <dbReference type="EC" id="5.6.2.4"/>
    </reaction>
</comment>
<sequence length="807" mass="86758">MAGQKAQKAGQITPIGLQRQCGGAPLRAEPEQPFLSHVFCQHRLSDRLPRLALPLAAAAKLCEGRSMDGTELDLWGEATAPAPARRVSVLLPLPLGRPLDYRLPQGESAEPGTIVLAPVHGRMLHGVVWDSDPDPAFPLSRLKTASVVPGLPRLAPALRRLIDWVASYTLSAPGEVLAMAIRAPLLAPLPDRTVTLFGLGQTQPEGSQLTAARRRVLDILGDGEAQSLPDLVQEAGVGAGVIRSMAERGWLQAIEGAKAPAFAQPDPAHLGAASLSGDQRAAADALAASVADRTFSVTLLDGVTGSGKTETYLEAVAEAIRLGRQSLILLPEIALSAQWLERFARRFGVPPAVWHSDLTPATRRRTWRAVADGTASVVVGARSALFLPFADLGLIIVDEEHESAFKQEEGVIYHARDMAVVRARIESVPIALVSATPSLETLANVEAGRYRQLSLASRHGGASLPEVAAIDLRATPPERGRFIAPPMIQAITDTLERGEQAMLFLNRRGYAPLTLCRHCGHRFACPHCTAWLVEHRQRRILQCHHCGHAETMPDACPACDATDTLTPVGPGVERLTEEVELLFPDARRLVMASDTIGGPEGAARAAQQITDRKVDLIIGTQIVAKGWHFPHLTLVGVIDADLGLAGGDLRAGERTLQLLHQVAGRAGRAEAPGHVMLQSYAPEHPVIQALISGDIAAFMEAEAEGRRPGHWPPFGRLAALIISGEDMVETDRLASELGRRAPHAPGVEVLGPAPAPLAMLRGRHRRRLLLRTRKDIAIQPILKNWLAEVVISRNVRVDIDVDPVSFL</sequence>
<keyword evidence="8 12" id="KW-0067">ATP-binding</keyword>
<keyword evidence="15" id="KW-1185">Reference proteome</keyword>
<keyword evidence="5 12" id="KW-0378">Hydrolase</keyword>
<dbReference type="HAMAP" id="MF_00983">
    <property type="entry name" value="PriA"/>
    <property type="match status" value="1"/>
</dbReference>
<keyword evidence="9 12" id="KW-0238">DNA-binding</keyword>
<keyword evidence="1 12" id="KW-0639">Primosome</keyword>
<reference evidence="14" key="1">
    <citation type="journal article" date="2021" name="Microorganisms">
        <title>Acidisoma silvae sp. nov. and Acidisomacellulosilytica sp. nov., Two Acidophilic Bacteria Isolated from Decaying Wood, Hydrolyzing Cellulose and Producing Poly-3-hydroxybutyrate.</title>
        <authorList>
            <person name="Mieszkin S."/>
            <person name="Pouder E."/>
            <person name="Uroz S."/>
            <person name="Simon-Colin C."/>
            <person name="Alain K."/>
        </authorList>
    </citation>
    <scope>NUCLEOTIDE SEQUENCE</scope>
    <source>
        <strain evidence="14">HW T2.11</strain>
    </source>
</reference>
<evidence type="ECO:0000256" key="2">
    <source>
        <dbReference type="ARBA" id="ARBA00022705"/>
    </source>
</evidence>
<dbReference type="GO" id="GO:0043138">
    <property type="term" value="F:3'-5' DNA helicase activity"/>
    <property type="evidence" value="ECO:0007669"/>
    <property type="project" value="UniProtKB-EC"/>
</dbReference>
<keyword evidence="4 12" id="KW-0547">Nucleotide-binding</keyword>
<dbReference type="InterPro" id="IPR027417">
    <property type="entry name" value="P-loop_NTPase"/>
</dbReference>
<evidence type="ECO:0000256" key="4">
    <source>
        <dbReference type="ARBA" id="ARBA00022741"/>
    </source>
</evidence>
<dbReference type="AlphaFoldDB" id="A0A964DXW6"/>
<evidence type="ECO:0000313" key="14">
    <source>
        <dbReference type="EMBL" id="MCB8874710.1"/>
    </source>
</evidence>
<feature type="binding site" evidence="12">
    <location>
        <position position="546"/>
    </location>
    <ligand>
        <name>Zn(2+)</name>
        <dbReference type="ChEBI" id="CHEBI:29105"/>
        <label>2</label>
    </ligand>
</feature>
<dbReference type="FunFam" id="3.40.50.300:FF:000489">
    <property type="entry name" value="Primosome assembly protein PriA"/>
    <property type="match status" value="1"/>
</dbReference>
<dbReference type="Proteomes" id="UP000708298">
    <property type="component" value="Unassembled WGS sequence"/>
</dbReference>
<feature type="binding site" evidence="12">
    <location>
        <position position="559"/>
    </location>
    <ligand>
        <name>Zn(2+)</name>
        <dbReference type="ChEBI" id="CHEBI:29105"/>
        <label>1</label>
    </ligand>
</feature>
<dbReference type="InterPro" id="IPR042115">
    <property type="entry name" value="PriA_3primeBD_sf"/>
</dbReference>
<evidence type="ECO:0000256" key="6">
    <source>
        <dbReference type="ARBA" id="ARBA00022806"/>
    </source>
</evidence>
<feature type="binding site" evidence="12">
    <location>
        <position position="516"/>
    </location>
    <ligand>
        <name>Zn(2+)</name>
        <dbReference type="ChEBI" id="CHEBI:29105"/>
        <label>1</label>
    </ligand>
</feature>
<dbReference type="InterPro" id="IPR014001">
    <property type="entry name" value="Helicase_ATP-bd"/>
</dbReference>
<evidence type="ECO:0000256" key="10">
    <source>
        <dbReference type="ARBA" id="ARBA00023235"/>
    </source>
</evidence>
<dbReference type="GO" id="GO:0003677">
    <property type="term" value="F:DNA binding"/>
    <property type="evidence" value="ECO:0007669"/>
    <property type="project" value="UniProtKB-UniRule"/>
</dbReference>
<keyword evidence="2 12" id="KW-0235">DNA replication</keyword>
<dbReference type="EC" id="5.6.2.4" evidence="12"/>
<feature type="binding site" evidence="12">
    <location>
        <position position="543"/>
    </location>
    <ligand>
        <name>Zn(2+)</name>
        <dbReference type="ChEBI" id="CHEBI:29105"/>
        <label>2</label>
    </ligand>
</feature>
<keyword evidence="7 12" id="KW-0862">Zinc</keyword>
<gene>
    <name evidence="12" type="primary">priA</name>
    <name evidence="14" type="ORF">ASILVAE211_05900</name>
</gene>
<proteinExistence type="inferred from homology"/>
<comment type="similarity">
    <text evidence="12">Belongs to the helicase family. PriA subfamily.</text>
</comment>
<dbReference type="InterPro" id="IPR040498">
    <property type="entry name" value="PriA_CRR"/>
</dbReference>
<comment type="cofactor">
    <cofactor evidence="12">
        <name>Zn(2+)</name>
        <dbReference type="ChEBI" id="CHEBI:29105"/>
    </cofactor>
    <text evidence="12">Binds 2 zinc ions per subunit.</text>
</comment>
<dbReference type="GO" id="GO:0016787">
    <property type="term" value="F:hydrolase activity"/>
    <property type="evidence" value="ECO:0007669"/>
    <property type="project" value="UniProtKB-KW"/>
</dbReference>
<keyword evidence="10 12" id="KW-0413">Isomerase</keyword>
<evidence type="ECO:0000256" key="7">
    <source>
        <dbReference type="ARBA" id="ARBA00022833"/>
    </source>
</evidence>
<dbReference type="Pfam" id="PF18074">
    <property type="entry name" value="PriA_C"/>
    <property type="match status" value="1"/>
</dbReference>
<dbReference type="GO" id="GO:1990077">
    <property type="term" value="C:primosome complex"/>
    <property type="evidence" value="ECO:0007669"/>
    <property type="project" value="UniProtKB-UniRule"/>
</dbReference>
<accession>A0A964DXW6</accession>
<organism evidence="14 15">
    <name type="scientific">Acidisoma silvae</name>
    <dbReference type="NCBI Taxonomy" id="2802396"/>
    <lineage>
        <taxon>Bacteria</taxon>
        <taxon>Pseudomonadati</taxon>
        <taxon>Pseudomonadota</taxon>
        <taxon>Alphaproteobacteria</taxon>
        <taxon>Acetobacterales</taxon>
        <taxon>Acidocellaceae</taxon>
        <taxon>Acidisoma</taxon>
    </lineage>
</organism>
<dbReference type="SMART" id="SM00487">
    <property type="entry name" value="DEXDc"/>
    <property type="match status" value="1"/>
</dbReference>
<dbReference type="InterPro" id="IPR041222">
    <property type="entry name" value="PriA_3primeBD"/>
</dbReference>
<dbReference type="GO" id="GO:0008270">
    <property type="term" value="F:zinc ion binding"/>
    <property type="evidence" value="ECO:0007669"/>
    <property type="project" value="UniProtKB-UniRule"/>
</dbReference>
<keyword evidence="6 12" id="KW-0347">Helicase</keyword>
<dbReference type="Gene3D" id="3.40.50.300">
    <property type="entry name" value="P-loop containing nucleotide triphosphate hydrolases"/>
    <property type="match status" value="2"/>
</dbReference>
<dbReference type="Pfam" id="PF18319">
    <property type="entry name" value="Zn_ribbon_PriA"/>
    <property type="match status" value="1"/>
</dbReference>
<dbReference type="CDD" id="cd17929">
    <property type="entry name" value="DEXHc_priA"/>
    <property type="match status" value="1"/>
</dbReference>
<dbReference type="GO" id="GO:0005524">
    <property type="term" value="F:ATP binding"/>
    <property type="evidence" value="ECO:0007669"/>
    <property type="project" value="UniProtKB-UniRule"/>
</dbReference>
<protein>
    <recommendedName>
        <fullName evidence="12">Replication restart protein PriA</fullName>
    </recommendedName>
    <alternativeName>
        <fullName evidence="12">ATP-dependent DNA helicase PriA</fullName>
        <ecNumber evidence="12">5.6.2.4</ecNumber>
    </alternativeName>
    <alternativeName>
        <fullName evidence="12">DNA 3'-5' helicase PriA</fullName>
    </alternativeName>
</protein>
<feature type="binding site" evidence="12">
    <location>
        <position position="525"/>
    </location>
    <ligand>
        <name>Zn(2+)</name>
        <dbReference type="ChEBI" id="CHEBI:29105"/>
        <label>2</label>
    </ligand>
</feature>
<feature type="binding site" evidence="12">
    <location>
        <position position="519"/>
    </location>
    <ligand>
        <name>Zn(2+)</name>
        <dbReference type="ChEBI" id="CHEBI:29105"/>
        <label>1</label>
    </ligand>
</feature>
<dbReference type="NCBIfam" id="NF004070">
    <property type="entry name" value="PRK05580.2-2"/>
    <property type="match status" value="1"/>
</dbReference>
<feature type="domain" description="Helicase ATP-binding" evidence="13">
    <location>
        <begin position="289"/>
        <end position="455"/>
    </location>
</feature>
<evidence type="ECO:0000256" key="11">
    <source>
        <dbReference type="ARBA" id="ARBA00048988"/>
    </source>
</evidence>
<dbReference type="GO" id="GO:0006270">
    <property type="term" value="P:DNA replication initiation"/>
    <property type="evidence" value="ECO:0007669"/>
    <property type="project" value="TreeGrafter"/>
</dbReference>
<feature type="binding site" evidence="12">
    <location>
        <position position="528"/>
    </location>
    <ligand>
        <name>Zn(2+)</name>
        <dbReference type="ChEBI" id="CHEBI:29105"/>
        <label>2</label>
    </ligand>
</feature>
<evidence type="ECO:0000256" key="3">
    <source>
        <dbReference type="ARBA" id="ARBA00022723"/>
    </source>
</evidence>
<dbReference type="GO" id="GO:0006302">
    <property type="term" value="P:double-strand break repair"/>
    <property type="evidence" value="ECO:0007669"/>
    <property type="project" value="InterPro"/>
</dbReference>
<comment type="function">
    <text evidence="12">Initiates the restart of stalled replication forks, which reloads the replicative helicase on sites other than the origin of replication. Recognizes and binds to abandoned replication forks and remodels them to uncover a helicase loading site. Promotes assembly of the primosome at these replication forks.</text>
</comment>
<dbReference type="PROSITE" id="PS51192">
    <property type="entry name" value="HELICASE_ATP_BIND_1"/>
    <property type="match status" value="1"/>
</dbReference>
<evidence type="ECO:0000313" key="15">
    <source>
        <dbReference type="Proteomes" id="UP000708298"/>
    </source>
</evidence>
<evidence type="ECO:0000256" key="5">
    <source>
        <dbReference type="ARBA" id="ARBA00022801"/>
    </source>
</evidence>
<comment type="subunit">
    <text evidence="12">Component of the replication restart primosome.</text>
</comment>
<reference evidence="14" key="2">
    <citation type="submission" date="2021-01" db="EMBL/GenBank/DDBJ databases">
        <authorList>
            <person name="Mieszkin S."/>
            <person name="Pouder E."/>
            <person name="Alain K."/>
        </authorList>
    </citation>
    <scope>NUCLEOTIDE SEQUENCE</scope>
    <source>
        <strain evidence="14">HW T2.11</strain>
    </source>
</reference>
<keyword evidence="3 12" id="KW-0479">Metal-binding</keyword>
<evidence type="ECO:0000256" key="8">
    <source>
        <dbReference type="ARBA" id="ARBA00022840"/>
    </source>
</evidence>
<dbReference type="Pfam" id="PF17764">
    <property type="entry name" value="PriA_3primeBD"/>
    <property type="match status" value="1"/>
</dbReference>
<dbReference type="InterPro" id="IPR011545">
    <property type="entry name" value="DEAD/DEAH_box_helicase_dom"/>
</dbReference>
<evidence type="ECO:0000256" key="9">
    <source>
        <dbReference type="ARBA" id="ARBA00023125"/>
    </source>
</evidence>
<dbReference type="EMBL" id="JAESVB010000002">
    <property type="protein sequence ID" value="MCB8874710.1"/>
    <property type="molecule type" value="Genomic_DNA"/>
</dbReference>
<comment type="caution">
    <text evidence="14">The sequence shown here is derived from an EMBL/GenBank/DDBJ whole genome shotgun (WGS) entry which is preliminary data.</text>
</comment>
<evidence type="ECO:0000256" key="12">
    <source>
        <dbReference type="HAMAP-Rule" id="MF_00983"/>
    </source>
</evidence>